<protein>
    <submittedName>
        <fullName evidence="1">PmoA family protein</fullName>
    </submittedName>
</protein>
<dbReference type="InterPro" id="IPR029475">
    <property type="entry name" value="DUF6807"/>
</dbReference>
<dbReference type="Pfam" id="PF14100">
    <property type="entry name" value="DUF6807"/>
    <property type="match status" value="1"/>
</dbReference>
<organism evidence="1 2">
    <name type="scientific">Actinophytocola glycyrrhizae</name>
    <dbReference type="NCBI Taxonomy" id="2044873"/>
    <lineage>
        <taxon>Bacteria</taxon>
        <taxon>Bacillati</taxon>
        <taxon>Actinomycetota</taxon>
        <taxon>Actinomycetes</taxon>
        <taxon>Pseudonocardiales</taxon>
        <taxon>Pseudonocardiaceae</taxon>
    </lineage>
</organism>
<evidence type="ECO:0000313" key="2">
    <source>
        <dbReference type="Proteomes" id="UP001595859"/>
    </source>
</evidence>
<keyword evidence="2" id="KW-1185">Reference proteome</keyword>
<gene>
    <name evidence="1" type="ORF">ACFPCV_13830</name>
</gene>
<name>A0ABV9RZ49_9PSEU</name>
<reference evidence="2" key="1">
    <citation type="journal article" date="2019" name="Int. J. Syst. Evol. Microbiol.">
        <title>The Global Catalogue of Microorganisms (GCM) 10K type strain sequencing project: providing services to taxonomists for standard genome sequencing and annotation.</title>
        <authorList>
            <consortium name="The Broad Institute Genomics Platform"/>
            <consortium name="The Broad Institute Genome Sequencing Center for Infectious Disease"/>
            <person name="Wu L."/>
            <person name="Ma J."/>
        </authorList>
    </citation>
    <scope>NUCLEOTIDE SEQUENCE [LARGE SCALE GENOMIC DNA]</scope>
    <source>
        <strain evidence="2">ZS-22-S1</strain>
    </source>
</reference>
<dbReference type="EMBL" id="JBHSIS010000006">
    <property type="protein sequence ID" value="MFC4854585.1"/>
    <property type="molecule type" value="Genomic_DNA"/>
</dbReference>
<comment type="caution">
    <text evidence="1">The sequence shown here is derived from an EMBL/GenBank/DDBJ whole genome shotgun (WGS) entry which is preliminary data.</text>
</comment>
<sequence>MELTDDGVALLATHDGMPLCRYVYRPPEPGVESPRPYFHPLRTLTGDVVSIYRPHDHVWHKGLAWSLPNVGTQNFWGGPTFVRDKGYVQLDNNGTQAHRTLTVEGGTVTQLLDWLSGDGSVLFAEERTLRLSLVDDGWVLVFTTAMTNVSGATIPIGSPTTSGRPNAGYGGLMWRGPRSFTDGEVLLPTGTGGDELMGCRAPWLAYRGRHDGHGRASTLVFVDAPGNPGHPVMWFVRATPFACVCPAPFFAAEVPVAAGETLRLSYAVAVADGAPQPEKLVSQIEFG</sequence>
<evidence type="ECO:0000313" key="1">
    <source>
        <dbReference type="EMBL" id="MFC4854585.1"/>
    </source>
</evidence>
<dbReference type="RefSeq" id="WP_378056516.1">
    <property type="nucleotide sequence ID" value="NZ_JBHSIS010000006.1"/>
</dbReference>
<dbReference type="Proteomes" id="UP001595859">
    <property type="component" value="Unassembled WGS sequence"/>
</dbReference>
<accession>A0ABV9RZ49</accession>
<proteinExistence type="predicted"/>